<dbReference type="NCBIfam" id="TIGR01509">
    <property type="entry name" value="HAD-SF-IA-v3"/>
    <property type="match status" value="1"/>
</dbReference>
<dbReference type="EMBL" id="FOPJ01000020">
    <property type="protein sequence ID" value="SFG86533.1"/>
    <property type="molecule type" value="Genomic_DNA"/>
</dbReference>
<gene>
    <name evidence="1" type="ORF">SAMN05660282_02201</name>
</gene>
<dbReference type="SUPFAM" id="SSF56784">
    <property type="entry name" value="HAD-like"/>
    <property type="match status" value="1"/>
</dbReference>
<dbReference type="InterPro" id="IPR051806">
    <property type="entry name" value="HAD-like_SPP"/>
</dbReference>
<evidence type="ECO:0000313" key="2">
    <source>
        <dbReference type="Proteomes" id="UP000199065"/>
    </source>
</evidence>
<reference evidence="1 2" key="1">
    <citation type="submission" date="2016-10" db="EMBL/GenBank/DDBJ databases">
        <authorList>
            <person name="de Groot N.N."/>
        </authorList>
    </citation>
    <scope>NUCLEOTIDE SEQUENCE [LARGE SCALE GENOMIC DNA]</scope>
    <source>
        <strain>J11</strain>
        <strain evidence="2">PG 39</strain>
    </source>
</reference>
<accession>A0A1I2VBT1</accession>
<sequence length="227" mass="24503">MFSQSFDGCLFDMDGTLVDSSALVESTWKAFSSKYSLNFEEVINYAHGRPTEHTVRKFLGNTTEARMETERIVALEETTTDGIKACPGAHEVVEQMKRYRWGVVTSATRDLAQNRLAAANLPIPATLVTAEDVKAGKPDPEGFLIGARVLGLEPERTLVFEDSLAGLRAAIAGGFPTVRLGVAEHVPGEAGSLASFEDISVVNRESSGVSGCFVLSARTMESRDEKA</sequence>
<dbReference type="RefSeq" id="WP_092287296.1">
    <property type="nucleotide sequence ID" value="NZ_FOPJ01000020.1"/>
</dbReference>
<dbReference type="STRING" id="185761.SAMN05660282_02201"/>
<dbReference type="Pfam" id="PF00702">
    <property type="entry name" value="Hydrolase"/>
    <property type="match status" value="1"/>
</dbReference>
<evidence type="ECO:0000313" key="1">
    <source>
        <dbReference type="EMBL" id="SFG86533.1"/>
    </source>
</evidence>
<dbReference type="NCBIfam" id="TIGR01549">
    <property type="entry name" value="HAD-SF-IA-v1"/>
    <property type="match status" value="1"/>
</dbReference>
<dbReference type="Gene3D" id="1.10.150.240">
    <property type="entry name" value="Putative phosphatase, domain 2"/>
    <property type="match status" value="1"/>
</dbReference>
<name>A0A1I2VBT1_9CORY</name>
<dbReference type="InterPro" id="IPR006439">
    <property type="entry name" value="HAD-SF_hydro_IA"/>
</dbReference>
<organism evidence="1 2">
    <name type="scientific">Corynebacterium spheniscorum</name>
    <dbReference type="NCBI Taxonomy" id="185761"/>
    <lineage>
        <taxon>Bacteria</taxon>
        <taxon>Bacillati</taxon>
        <taxon>Actinomycetota</taxon>
        <taxon>Actinomycetes</taxon>
        <taxon>Mycobacteriales</taxon>
        <taxon>Corynebacteriaceae</taxon>
        <taxon>Corynebacterium</taxon>
    </lineage>
</organism>
<dbReference type="InterPro" id="IPR023214">
    <property type="entry name" value="HAD_sf"/>
</dbReference>
<dbReference type="SFLD" id="SFLDS00003">
    <property type="entry name" value="Haloacid_Dehalogenase"/>
    <property type="match status" value="1"/>
</dbReference>
<dbReference type="Proteomes" id="UP000199065">
    <property type="component" value="Unassembled WGS sequence"/>
</dbReference>
<dbReference type="GO" id="GO:0050308">
    <property type="term" value="F:sugar-phosphatase activity"/>
    <property type="evidence" value="ECO:0007669"/>
    <property type="project" value="TreeGrafter"/>
</dbReference>
<proteinExistence type="predicted"/>
<dbReference type="PANTHER" id="PTHR43481">
    <property type="entry name" value="FRUCTOSE-1-PHOSPHATE PHOSPHATASE"/>
    <property type="match status" value="1"/>
</dbReference>
<dbReference type="SFLD" id="SFLDG01129">
    <property type="entry name" value="C1.5:_HAD__Beta-PGM__Phosphata"/>
    <property type="match status" value="1"/>
</dbReference>
<protein>
    <submittedName>
        <fullName evidence="1">Sugar-phosphatase</fullName>
    </submittedName>
</protein>
<dbReference type="PANTHER" id="PTHR43481:SF4">
    <property type="entry name" value="GLYCEROL-1-PHOSPHATE PHOSPHOHYDROLASE 1-RELATED"/>
    <property type="match status" value="1"/>
</dbReference>
<dbReference type="Gene3D" id="3.40.50.1000">
    <property type="entry name" value="HAD superfamily/HAD-like"/>
    <property type="match status" value="1"/>
</dbReference>
<keyword evidence="2" id="KW-1185">Reference proteome</keyword>
<dbReference type="InterPro" id="IPR023198">
    <property type="entry name" value="PGP-like_dom2"/>
</dbReference>
<dbReference type="InterPro" id="IPR036412">
    <property type="entry name" value="HAD-like_sf"/>
</dbReference>
<dbReference type="OrthoDB" id="9800058at2"/>
<dbReference type="AlphaFoldDB" id="A0A1I2VBT1"/>